<evidence type="ECO:0000259" key="8">
    <source>
        <dbReference type="Pfam" id="PF00720"/>
    </source>
</evidence>
<dbReference type="InterPro" id="IPR036819">
    <property type="entry name" value="Subtilisin_inhibitor-like_sf"/>
</dbReference>
<evidence type="ECO:0000313" key="9">
    <source>
        <dbReference type="EMBL" id="NKX51795.1"/>
    </source>
</evidence>
<dbReference type="Proteomes" id="UP000523795">
    <property type="component" value="Unassembled WGS sequence"/>
</dbReference>
<keyword evidence="6" id="KW-1015">Disulfide bond</keyword>
<sequence length="114" mass="12115">MTDARLKFVLSTQGVQGSREQTLECVDPEPTGNSTVRDPAAACAALAKSGEAVFFALPNPDRICTQQYGGPQKARVTGTLDGKPVDKESSLTDGCRIAEWHAMQALFGDFGPDV</sequence>
<evidence type="ECO:0000313" key="10">
    <source>
        <dbReference type="Proteomes" id="UP000523795"/>
    </source>
</evidence>
<protein>
    <submittedName>
        <fullName evidence="9">Serine protease inhibitor</fullName>
    </submittedName>
</protein>
<comment type="similarity">
    <text evidence="2">Belongs to the protease inhibitor I16 (SSI) family.</text>
</comment>
<comment type="caution">
    <text evidence="9">The sequence shown here is derived from an EMBL/GenBank/DDBJ whole genome shotgun (WGS) entry which is preliminary data.</text>
</comment>
<evidence type="ECO:0000256" key="2">
    <source>
        <dbReference type="ARBA" id="ARBA00010472"/>
    </source>
</evidence>
<evidence type="ECO:0000256" key="1">
    <source>
        <dbReference type="ARBA" id="ARBA00004613"/>
    </source>
</evidence>
<organism evidence="9 10">
    <name type="scientific">Arthrobacter deserti</name>
    <dbReference type="NCBI Taxonomy" id="1742687"/>
    <lineage>
        <taxon>Bacteria</taxon>
        <taxon>Bacillati</taxon>
        <taxon>Actinomycetota</taxon>
        <taxon>Actinomycetes</taxon>
        <taxon>Micrococcales</taxon>
        <taxon>Micrococcaceae</taxon>
        <taxon>Arthrobacter</taxon>
    </lineage>
</organism>
<keyword evidence="4 9" id="KW-0646">Protease inhibitor</keyword>
<accession>A0ABX1JSW5</accession>
<evidence type="ECO:0000256" key="6">
    <source>
        <dbReference type="ARBA" id="ARBA00023157"/>
    </source>
</evidence>
<dbReference type="InterPro" id="IPR023549">
    <property type="entry name" value="Subtilisin_inhibitor"/>
</dbReference>
<comment type="subcellular location">
    <subcellularLocation>
        <location evidence="1">Secreted</location>
    </subcellularLocation>
</comment>
<dbReference type="EMBL" id="JAAZSR010000311">
    <property type="protein sequence ID" value="NKX51795.1"/>
    <property type="molecule type" value="Genomic_DNA"/>
</dbReference>
<keyword evidence="3" id="KW-0964">Secreted</keyword>
<gene>
    <name evidence="9" type="ORF">HER39_14720</name>
</gene>
<keyword evidence="5 9" id="KW-0722">Serine protease inhibitor</keyword>
<evidence type="ECO:0000256" key="7">
    <source>
        <dbReference type="SAM" id="MobiDB-lite"/>
    </source>
</evidence>
<feature type="domain" description="Subtilisin inhibitor" evidence="8">
    <location>
        <begin position="16"/>
        <end position="88"/>
    </location>
</feature>
<dbReference type="GO" id="GO:0004867">
    <property type="term" value="F:serine-type endopeptidase inhibitor activity"/>
    <property type="evidence" value="ECO:0007669"/>
    <property type="project" value="UniProtKB-KW"/>
</dbReference>
<dbReference type="Gene3D" id="3.30.350.10">
    <property type="entry name" value="Subtilisin inhibitor-like"/>
    <property type="match status" value="1"/>
</dbReference>
<evidence type="ECO:0000256" key="3">
    <source>
        <dbReference type="ARBA" id="ARBA00022525"/>
    </source>
</evidence>
<evidence type="ECO:0000256" key="4">
    <source>
        <dbReference type="ARBA" id="ARBA00022690"/>
    </source>
</evidence>
<keyword evidence="10" id="KW-1185">Reference proteome</keyword>
<proteinExistence type="inferred from homology"/>
<evidence type="ECO:0000256" key="5">
    <source>
        <dbReference type="ARBA" id="ARBA00022900"/>
    </source>
</evidence>
<feature type="region of interest" description="Disordered" evidence="7">
    <location>
        <begin position="68"/>
        <end position="88"/>
    </location>
</feature>
<dbReference type="Pfam" id="PF00720">
    <property type="entry name" value="SSI"/>
    <property type="match status" value="1"/>
</dbReference>
<name>A0ABX1JSW5_9MICC</name>
<dbReference type="SUPFAM" id="SSF55399">
    <property type="entry name" value="Subtilisin inhibitor"/>
    <property type="match status" value="1"/>
</dbReference>
<reference evidence="9 10" key="1">
    <citation type="submission" date="2020-04" db="EMBL/GenBank/DDBJ databases">
        <authorList>
            <person name="Liu S."/>
        </authorList>
    </citation>
    <scope>NUCLEOTIDE SEQUENCE [LARGE SCALE GENOMIC DNA]</scope>
    <source>
        <strain evidence="9 10">CGMCC 1.15091</strain>
    </source>
</reference>